<evidence type="ECO:0000256" key="4">
    <source>
        <dbReference type="ARBA" id="ARBA00023139"/>
    </source>
</evidence>
<evidence type="ECO:0000256" key="5">
    <source>
        <dbReference type="ARBA" id="ARBA00023288"/>
    </source>
</evidence>
<keyword evidence="9" id="KW-1185">Reference proteome</keyword>
<organism evidence="8 9">
    <name type="scientific">Clostridium acetireducens DSM 10703</name>
    <dbReference type="NCBI Taxonomy" id="1121290"/>
    <lineage>
        <taxon>Bacteria</taxon>
        <taxon>Bacillati</taxon>
        <taxon>Bacillota</taxon>
        <taxon>Clostridia</taxon>
        <taxon>Eubacteriales</taxon>
        <taxon>Clostridiaceae</taxon>
        <taxon>Clostridium</taxon>
    </lineage>
</organism>
<dbReference type="Pfam" id="PF03180">
    <property type="entry name" value="Lipoprotein_9"/>
    <property type="match status" value="1"/>
</dbReference>
<dbReference type="PIRSF" id="PIRSF002854">
    <property type="entry name" value="MetQ"/>
    <property type="match status" value="1"/>
</dbReference>
<name>A0A1E8EXR4_9CLOT</name>
<feature type="lipid moiety-binding region" description="S-diacylglycerol cysteine" evidence="7">
    <location>
        <position position="20"/>
    </location>
</feature>
<comment type="similarity">
    <text evidence="6">Belongs to the nlpA lipoprotein family.</text>
</comment>
<dbReference type="OrthoDB" id="9812878at2"/>
<evidence type="ECO:0000256" key="1">
    <source>
        <dbReference type="ARBA" id="ARBA00004635"/>
    </source>
</evidence>
<gene>
    <name evidence="8" type="primary">metQ</name>
    <name evidence="8" type="ORF">CLOACE_18250</name>
</gene>
<dbReference type="GO" id="GO:0016020">
    <property type="term" value="C:membrane"/>
    <property type="evidence" value="ECO:0007669"/>
    <property type="project" value="UniProtKB-SubCell"/>
</dbReference>
<keyword evidence="3" id="KW-0472">Membrane</keyword>
<dbReference type="PANTHER" id="PTHR30429">
    <property type="entry name" value="D-METHIONINE-BINDING LIPOPROTEIN METQ"/>
    <property type="match status" value="1"/>
</dbReference>
<dbReference type="PROSITE" id="PS51257">
    <property type="entry name" value="PROKAR_LIPOPROTEIN"/>
    <property type="match status" value="1"/>
</dbReference>
<evidence type="ECO:0000313" key="8">
    <source>
        <dbReference type="EMBL" id="OFI05301.1"/>
    </source>
</evidence>
<evidence type="ECO:0000256" key="7">
    <source>
        <dbReference type="PIRSR" id="PIRSR002854-1"/>
    </source>
</evidence>
<evidence type="ECO:0000256" key="2">
    <source>
        <dbReference type="ARBA" id="ARBA00022729"/>
    </source>
</evidence>
<dbReference type="EMBL" id="LZFO01000030">
    <property type="protein sequence ID" value="OFI05301.1"/>
    <property type="molecule type" value="Genomic_DNA"/>
</dbReference>
<dbReference type="RefSeq" id="WP_070110794.1">
    <property type="nucleotide sequence ID" value="NZ_LZFO01000030.1"/>
</dbReference>
<keyword evidence="4" id="KW-0564">Palmitate</keyword>
<evidence type="ECO:0000313" key="9">
    <source>
        <dbReference type="Proteomes" id="UP000175744"/>
    </source>
</evidence>
<evidence type="ECO:0000256" key="3">
    <source>
        <dbReference type="ARBA" id="ARBA00023136"/>
    </source>
</evidence>
<keyword evidence="2" id="KW-0732">Signal</keyword>
<reference evidence="8 9" key="1">
    <citation type="submission" date="2016-06" db="EMBL/GenBank/DDBJ databases">
        <title>Genome sequence of Clostridium acetireducens DSM 10703.</title>
        <authorList>
            <person name="Poehlein A."/>
            <person name="Fluechter S."/>
            <person name="Duerre P."/>
            <person name="Daniel R."/>
        </authorList>
    </citation>
    <scope>NUCLEOTIDE SEQUENCE [LARGE SCALE GENOMIC DNA]</scope>
    <source>
        <strain evidence="8 9">DSM 10703</strain>
    </source>
</reference>
<comment type="subcellular location">
    <subcellularLocation>
        <location evidence="1">Membrane</location>
        <topology evidence="1">Lipid-anchor</topology>
    </subcellularLocation>
</comment>
<keyword evidence="5 6" id="KW-0449">Lipoprotein</keyword>
<dbReference type="PANTHER" id="PTHR30429:SF0">
    <property type="entry name" value="METHIONINE-BINDING LIPOPROTEIN METQ"/>
    <property type="match status" value="1"/>
</dbReference>
<dbReference type="CDD" id="cd13597">
    <property type="entry name" value="PBP2_lipoprotein_Tp32"/>
    <property type="match status" value="1"/>
</dbReference>
<proteinExistence type="inferred from homology"/>
<protein>
    <recommendedName>
        <fullName evidence="6">Lipoprotein</fullName>
    </recommendedName>
</protein>
<dbReference type="SUPFAM" id="SSF53850">
    <property type="entry name" value="Periplasmic binding protein-like II"/>
    <property type="match status" value="1"/>
</dbReference>
<dbReference type="AlphaFoldDB" id="A0A1E8EXR4"/>
<dbReference type="Proteomes" id="UP000175744">
    <property type="component" value="Unassembled WGS sequence"/>
</dbReference>
<sequence>MKKIISITLTLIFALAFIGCGGSDKKADNNKKEITIGITPVPFKEIVEKAQPELEKEGYKLKIVEFTDYVTPNTSLDDGEIDANLFQHVPYLNKFNEEKHTKLVPVANVVIAPMGVYSNKIKNLKDIKNNAEIAIPNDSTNGSRALKLLESAGLIKLKKGEIVTKFDIISNPKNIQIKELDAPQVVRVLDDVEAAIINTNFALDANLSPSKDSILLEGKDSPYVNALVVKEENKDKEYIKALSKALNSPEVKKFIEEKYKGNLIAAF</sequence>
<dbReference type="InterPro" id="IPR004872">
    <property type="entry name" value="Lipoprotein_NlpA"/>
</dbReference>
<dbReference type="STRING" id="1121290.CLAOCE_18250"/>
<dbReference type="PATRIC" id="fig|1121290.3.peg.1818"/>
<evidence type="ECO:0000256" key="6">
    <source>
        <dbReference type="PIRNR" id="PIRNR002854"/>
    </source>
</evidence>
<comment type="caution">
    <text evidence="8">The sequence shown here is derived from an EMBL/GenBank/DDBJ whole genome shotgun (WGS) entry which is preliminary data.</text>
</comment>
<accession>A0A1E8EXR4</accession>
<dbReference type="Gene3D" id="3.40.190.10">
    <property type="entry name" value="Periplasmic binding protein-like II"/>
    <property type="match status" value="2"/>
</dbReference>